<protein>
    <recommendedName>
        <fullName evidence="3">IrrE N-terminal-like domain-containing protein</fullName>
    </recommendedName>
</protein>
<sequence length="167" mass="18783">MDFAALTERCRTTLAALDLPRPFDVHAFCERLGRDRDRPLSLLVMDLPPDAPCGLWVSTEERDYIVYERATTPLHQEHIILHEVAHLLCGHVEGAGLGDEHARRLFPSLSPGTVRRVLGRGAYSSEEEQEAELLASMILQRVGRTRRSPRVTDPDAADHLRRLESGI</sequence>
<gene>
    <name evidence="1" type="ORF">Airi02_034540</name>
</gene>
<dbReference type="RefSeq" id="WP_285572500.1">
    <property type="nucleotide sequence ID" value="NZ_BSTK01000004.1"/>
</dbReference>
<name>A0A9W6S515_9ACTN</name>
<dbReference type="Proteomes" id="UP001165074">
    <property type="component" value="Unassembled WGS sequence"/>
</dbReference>
<evidence type="ECO:0000313" key="1">
    <source>
        <dbReference type="EMBL" id="GLY85525.1"/>
    </source>
</evidence>
<evidence type="ECO:0000313" key="2">
    <source>
        <dbReference type="Proteomes" id="UP001165074"/>
    </source>
</evidence>
<organism evidence="1 2">
    <name type="scientific">Actinoallomurus iriomotensis</name>
    <dbReference type="NCBI Taxonomy" id="478107"/>
    <lineage>
        <taxon>Bacteria</taxon>
        <taxon>Bacillati</taxon>
        <taxon>Actinomycetota</taxon>
        <taxon>Actinomycetes</taxon>
        <taxon>Streptosporangiales</taxon>
        <taxon>Thermomonosporaceae</taxon>
        <taxon>Actinoallomurus</taxon>
    </lineage>
</organism>
<dbReference type="EMBL" id="BSTK01000004">
    <property type="protein sequence ID" value="GLY85525.1"/>
    <property type="molecule type" value="Genomic_DNA"/>
</dbReference>
<evidence type="ECO:0008006" key="3">
    <source>
        <dbReference type="Google" id="ProtNLM"/>
    </source>
</evidence>
<proteinExistence type="predicted"/>
<comment type="caution">
    <text evidence="1">The sequence shown here is derived from an EMBL/GenBank/DDBJ whole genome shotgun (WGS) entry which is preliminary data.</text>
</comment>
<accession>A0A9W6S515</accession>
<reference evidence="1" key="1">
    <citation type="submission" date="2023-03" db="EMBL/GenBank/DDBJ databases">
        <title>Actinoallomurus iriomotensis NBRC 103684.</title>
        <authorList>
            <person name="Ichikawa N."/>
            <person name="Sato H."/>
            <person name="Tonouchi N."/>
        </authorList>
    </citation>
    <scope>NUCLEOTIDE SEQUENCE</scope>
    <source>
        <strain evidence="1">NBRC 103684</strain>
    </source>
</reference>
<keyword evidence="2" id="KW-1185">Reference proteome</keyword>
<dbReference type="AlphaFoldDB" id="A0A9W6S515"/>